<comment type="caution">
    <text evidence="3">The sequence shown here is derived from an EMBL/GenBank/DDBJ whole genome shotgun (WGS) entry which is preliminary data.</text>
</comment>
<evidence type="ECO:0000313" key="3">
    <source>
        <dbReference type="EMBL" id="NOT34686.1"/>
    </source>
</evidence>
<reference evidence="3 4" key="1">
    <citation type="submission" date="2020-04" db="EMBL/GenBank/DDBJ databases">
        <title>Metagenomic profiling of ammonia- and methane-oxidizing microorganisms in a Dutch drinking water treatment plant.</title>
        <authorList>
            <person name="Poghosyan L."/>
            <person name="Leucker S."/>
        </authorList>
    </citation>
    <scope>NUCLEOTIDE SEQUENCE [LARGE SCALE GENOMIC DNA]</scope>
    <source>
        <strain evidence="3">S-RSF-IL-03</strain>
    </source>
</reference>
<keyword evidence="3" id="KW-0255">Endonuclease</keyword>
<feature type="domain" description="HNH nuclease" evidence="2">
    <location>
        <begin position="267"/>
        <end position="324"/>
    </location>
</feature>
<feature type="region of interest" description="Disordered" evidence="1">
    <location>
        <begin position="342"/>
        <end position="372"/>
    </location>
</feature>
<name>A0A849SJA5_UNCEI</name>
<dbReference type="InterPro" id="IPR002711">
    <property type="entry name" value="HNH"/>
</dbReference>
<keyword evidence="3" id="KW-0540">Nuclease</keyword>
<evidence type="ECO:0000313" key="4">
    <source>
        <dbReference type="Proteomes" id="UP000580839"/>
    </source>
</evidence>
<accession>A0A849SJA5</accession>
<dbReference type="SMART" id="SM00507">
    <property type="entry name" value="HNHc"/>
    <property type="match status" value="1"/>
</dbReference>
<dbReference type="GO" id="GO:0004519">
    <property type="term" value="F:endonuclease activity"/>
    <property type="evidence" value="ECO:0007669"/>
    <property type="project" value="UniProtKB-KW"/>
</dbReference>
<sequence length="434" mass="47607">MPSYSLSHLADRVLLRDLASLVATDRVTTAALLAHLAEVEARELYRPAAYSSMLAYCVGELHLSEFAALRRIRAARIARKFPVLFPAIADGRIHLTTVLVLATHLTPESVDELVAATTHKTREEVEQLLAERFPQSDLPTSLQAMGLPAPPAAIVATEHTAEVALELLQNETLLAAPVAAAPVGRARVAPLSADRYALQVTLAKETYDQLRYAQALLNHAVPSGDLAQVLDRALKALVRQLEQRKFAAATRSRPRRGRPQGRYVPAPVRRTVWLRDGGHCTFVSENGRRCEERARLEFDHIQPVARGGTTTAANLRLRCRAHNQYEAEQLYGVAFMRDKREKSQRGAVRAKPAASATAGPRATAEPNTAAPTPCNDVIPWLRRLGFRAEEARRGAACCDAIPEASLEERVRRALTHLAPSCRRQSAHFAQAPAS</sequence>
<feature type="compositionally biased region" description="Low complexity" evidence="1">
    <location>
        <begin position="349"/>
        <end position="372"/>
    </location>
</feature>
<dbReference type="Proteomes" id="UP000580839">
    <property type="component" value="Unassembled WGS sequence"/>
</dbReference>
<evidence type="ECO:0000259" key="2">
    <source>
        <dbReference type="SMART" id="SM00507"/>
    </source>
</evidence>
<dbReference type="EMBL" id="JABFRW010000137">
    <property type="protein sequence ID" value="NOT34686.1"/>
    <property type="molecule type" value="Genomic_DNA"/>
</dbReference>
<evidence type="ECO:0000256" key="1">
    <source>
        <dbReference type="SAM" id="MobiDB-lite"/>
    </source>
</evidence>
<keyword evidence="3" id="KW-0378">Hydrolase</keyword>
<dbReference type="AlphaFoldDB" id="A0A849SJA5"/>
<protein>
    <submittedName>
        <fullName evidence="3">HNH endonuclease</fullName>
    </submittedName>
</protein>
<organism evidence="3 4">
    <name type="scientific">Eiseniibacteriota bacterium</name>
    <dbReference type="NCBI Taxonomy" id="2212470"/>
    <lineage>
        <taxon>Bacteria</taxon>
        <taxon>Candidatus Eiseniibacteriota</taxon>
    </lineage>
</organism>
<dbReference type="GO" id="GO:0008270">
    <property type="term" value="F:zinc ion binding"/>
    <property type="evidence" value="ECO:0007669"/>
    <property type="project" value="InterPro"/>
</dbReference>
<dbReference type="GO" id="GO:0003676">
    <property type="term" value="F:nucleic acid binding"/>
    <property type="evidence" value="ECO:0007669"/>
    <property type="project" value="InterPro"/>
</dbReference>
<dbReference type="Gene3D" id="1.10.30.50">
    <property type="match status" value="1"/>
</dbReference>
<dbReference type="Pfam" id="PF01844">
    <property type="entry name" value="HNH"/>
    <property type="match status" value="1"/>
</dbReference>
<gene>
    <name evidence="3" type="ORF">HOP12_11025</name>
</gene>
<dbReference type="InterPro" id="IPR003615">
    <property type="entry name" value="HNH_nuc"/>
</dbReference>
<proteinExistence type="predicted"/>
<dbReference type="CDD" id="cd00085">
    <property type="entry name" value="HNHc"/>
    <property type="match status" value="1"/>
</dbReference>